<protein>
    <recommendedName>
        <fullName evidence="4">Lipoprotein</fullName>
    </recommendedName>
</protein>
<dbReference type="EMBL" id="AWEY01000018">
    <property type="protein sequence ID" value="ERK39517.1"/>
    <property type="molecule type" value="Genomic_DNA"/>
</dbReference>
<dbReference type="Gene3D" id="3.10.50.40">
    <property type="match status" value="1"/>
</dbReference>
<feature type="chain" id="PRO_5004634303" description="Lipoprotein" evidence="1">
    <location>
        <begin position="19"/>
        <end position="214"/>
    </location>
</feature>
<accession>U2QL43</accession>
<evidence type="ECO:0000256" key="1">
    <source>
        <dbReference type="SAM" id="SignalP"/>
    </source>
</evidence>
<dbReference type="GO" id="GO:0003755">
    <property type="term" value="F:peptidyl-prolyl cis-trans isomerase activity"/>
    <property type="evidence" value="ECO:0007669"/>
    <property type="project" value="InterPro"/>
</dbReference>
<dbReference type="Proteomes" id="UP000016648">
    <property type="component" value="Unassembled WGS sequence"/>
</dbReference>
<evidence type="ECO:0000313" key="3">
    <source>
        <dbReference type="Proteomes" id="UP000016648"/>
    </source>
</evidence>
<proteinExistence type="predicted"/>
<dbReference type="AlphaFoldDB" id="U2QL43"/>
<name>U2QL43_9BACT</name>
<organism evidence="2 3">
    <name type="scientific">Segatella baroniae F0067</name>
    <dbReference type="NCBI Taxonomy" id="1115809"/>
    <lineage>
        <taxon>Bacteria</taxon>
        <taxon>Pseudomonadati</taxon>
        <taxon>Bacteroidota</taxon>
        <taxon>Bacteroidia</taxon>
        <taxon>Bacteroidales</taxon>
        <taxon>Prevotellaceae</taxon>
        <taxon>Segatella</taxon>
    </lineage>
</organism>
<evidence type="ECO:0008006" key="4">
    <source>
        <dbReference type="Google" id="ProtNLM"/>
    </source>
</evidence>
<feature type="signal peptide" evidence="1">
    <location>
        <begin position="1"/>
        <end position="18"/>
    </location>
</feature>
<dbReference type="InterPro" id="IPR046357">
    <property type="entry name" value="PPIase_dom_sf"/>
</dbReference>
<reference evidence="2 3" key="1">
    <citation type="submission" date="2013-08" db="EMBL/GenBank/DDBJ databases">
        <authorList>
            <person name="Durkin A.S."/>
            <person name="Haft D.R."/>
            <person name="McCorrison J."/>
            <person name="Torralba M."/>
            <person name="Gillis M."/>
            <person name="Haft D.H."/>
            <person name="Methe B."/>
            <person name="Sutton G."/>
            <person name="Nelson K.E."/>
        </authorList>
    </citation>
    <scope>NUCLEOTIDE SEQUENCE [LARGE SCALE GENOMIC DNA]</scope>
    <source>
        <strain evidence="2 3">F0067</strain>
    </source>
</reference>
<comment type="caution">
    <text evidence="2">The sequence shown here is derived from an EMBL/GenBank/DDBJ whole genome shotgun (WGS) entry which is preliminary data.</text>
</comment>
<evidence type="ECO:0000313" key="2">
    <source>
        <dbReference type="EMBL" id="ERK39517.1"/>
    </source>
</evidence>
<sequence>MCKMKRAYLFLLAFVALATFESCKNGETYADLKKKERTAISDYITKHNIKVISEAEFFARDSVTNLKDNEWVLMNSTGVYMQIVRKGVGTKIKKGEIKNLLVRFDETDVKTDSVVLSNRWVYYSSLVDHMVVRNNSGTFSGSFVRGKSTMYSRYNSLAVPAGWMIPFDFINIGRPKKDGDELAKVRLIVPSSSGTLSASNSVRPYMYELTFQEE</sequence>
<gene>
    <name evidence="2" type="ORF">HMPREF9135_2014</name>
</gene>
<keyword evidence="1" id="KW-0732">Signal</keyword>
<dbReference type="PATRIC" id="fig|1115809.3.peg.1110"/>
<dbReference type="InterPro" id="IPR032252">
    <property type="entry name" value="DUF4827"/>
</dbReference>
<dbReference type="Pfam" id="PF16109">
    <property type="entry name" value="DUF4827"/>
    <property type="match status" value="1"/>
</dbReference>
<keyword evidence="3" id="KW-1185">Reference proteome</keyword>